<dbReference type="Pfam" id="PF02836">
    <property type="entry name" value="Glyco_hydro_2_C"/>
    <property type="match status" value="1"/>
</dbReference>
<comment type="similarity">
    <text evidence="2">Belongs to the glycosyl hydrolase 2 family.</text>
</comment>
<protein>
    <recommendedName>
        <fullName evidence="3">beta-galactosidase</fullName>
        <ecNumber evidence="3">3.2.1.23</ecNumber>
    </recommendedName>
    <alternativeName>
        <fullName evidence="6">Lactase</fullName>
    </alternativeName>
</protein>
<dbReference type="InterPro" id="IPR036156">
    <property type="entry name" value="Beta-gal/glucu_dom_sf"/>
</dbReference>
<feature type="domain" description="Beta galactosidase small chain/" evidence="8">
    <location>
        <begin position="784"/>
        <end position="1064"/>
    </location>
</feature>
<dbReference type="InterPro" id="IPR050347">
    <property type="entry name" value="Bact_Beta-galactosidase"/>
</dbReference>
<dbReference type="SMART" id="SM01038">
    <property type="entry name" value="Bgal_small_N"/>
    <property type="match status" value="1"/>
</dbReference>
<dbReference type="InterPro" id="IPR014718">
    <property type="entry name" value="GH-type_carb-bd"/>
</dbReference>
<dbReference type="PROSITE" id="PS00608">
    <property type="entry name" value="GLYCOSYL_HYDROL_F2_2"/>
    <property type="match status" value="1"/>
</dbReference>
<dbReference type="GO" id="GO:0030246">
    <property type="term" value="F:carbohydrate binding"/>
    <property type="evidence" value="ECO:0007669"/>
    <property type="project" value="InterPro"/>
</dbReference>
<proteinExistence type="inferred from homology"/>
<dbReference type="InterPro" id="IPR017853">
    <property type="entry name" value="GH"/>
</dbReference>
<evidence type="ECO:0000256" key="2">
    <source>
        <dbReference type="ARBA" id="ARBA00007401"/>
    </source>
</evidence>
<dbReference type="InterPro" id="IPR006104">
    <property type="entry name" value="Glyco_hydro_2_N"/>
</dbReference>
<dbReference type="Proteomes" id="UP000366872">
    <property type="component" value="Unassembled WGS sequence"/>
</dbReference>
<dbReference type="GO" id="GO:0004565">
    <property type="term" value="F:beta-galactosidase activity"/>
    <property type="evidence" value="ECO:0007669"/>
    <property type="project" value="UniProtKB-EC"/>
</dbReference>
<evidence type="ECO:0000256" key="6">
    <source>
        <dbReference type="ARBA" id="ARBA00032230"/>
    </source>
</evidence>
<dbReference type="Gene3D" id="2.60.40.10">
    <property type="entry name" value="Immunoglobulins"/>
    <property type="match status" value="2"/>
</dbReference>
<dbReference type="InterPro" id="IPR004199">
    <property type="entry name" value="B-gal_small/dom_5"/>
</dbReference>
<sequence length="1069" mass="120565">MGMARMARELVLLGLIAAGVDAQEHWRNPEIFRVNKEPAHAEFIVCDGRADAILPLDISNPWNRSAYQSLNGEWEFNWYSSVDKVPADWSNAAEWGTIPVPGCWQTYGHDRLYYTNTEQPFWFNYNNPGGKWQENFSGREELMASARKGFLNTKDVSAGCYRKWVDVPAERLDGRVVLRIGGVEAGIGIYVNGKEVGYSQDSMTPAEFNLAPYLKPGKNLIGMMVYRWTDGSYLEIQDMVRFAGIHRDVFLRFEPEQRIEDLYFVGTPSADLKTVDAVYEVDVEQAPIGASVEFELMDGFKTVDRWSAAVPQASRLLHAKVSGSRSFNGLKPWSPEQPNLYTLVATLKEASGTALQTVRIDAGFRRFEDREGNLHLNGQRFFIRGVNRHDHHPKLGRQVTVESMIRDLELMKRSNINTVRTSHYPNDERWYYLCNRYGMALIDEANLESHAISQEIPGNHPQWIPQSVDRMVNLVERDKNHPAVFIWSLGNEQGQGWDNTFDAQYDAAKAIDPTRLVMCDRGNDNEGKRPDRRRSDKPDAITPMYGALSQMERHVQKKNEKRPFFLCEYRHAMGNAVGALKEVWDYIYEHEERGLNGGCIWDWVDQGVEAVGDDGTVYYQYGGDWNDWARNTGNFCLNGLVLPNRTETPKLAEVKKCYEPVFTKALSLEDGRFEIFNRHISTDLSAFTLEWDVRENGRVAENGRVENLTAKPGEKQIVQIPITRNPSGGERILRMSYQTREAQPLVPAGHEVTFAEFKLGGEWRPNQKAARASATYTEDDQAIVVRGGDAVYTFSKAKGTLVSLKVGGTELMAPDSEDRHFDHDLAMIDNYVRHWKLHLKEYDRLKLRELAKVEPSKVSAAQSGKPVVVQIRSGFRSSEGAGFDEEQTWTIDGAGQAALVEKVSPAGALGSEVWIPRMGVRFQLAPTLDRVSYYGLGPHGNYVDRSTSAWTGIHENTVMGHYVPYAKPQDHGNREQVRWMQLSDADGRGLRVIAPEPLAMSVLPYTQAELAKARHTVKLPNEPTATELRIAAGVSGVGNGSCGPPTMEKYQVLSAPVEYRFMIMPFAAN</sequence>
<keyword evidence="10" id="KW-1185">Reference proteome</keyword>
<dbReference type="SUPFAM" id="SSF51445">
    <property type="entry name" value="(Trans)glycosidases"/>
    <property type="match status" value="1"/>
</dbReference>
<dbReference type="Pfam" id="PF16353">
    <property type="entry name" value="LacZ_4"/>
    <property type="match status" value="1"/>
</dbReference>
<accession>A0A6C2U6I3</accession>
<dbReference type="Gene3D" id="3.20.20.80">
    <property type="entry name" value="Glycosidases"/>
    <property type="match status" value="1"/>
</dbReference>
<keyword evidence="4" id="KW-0378">Hydrolase</keyword>
<dbReference type="GO" id="GO:0009341">
    <property type="term" value="C:beta-galactosidase complex"/>
    <property type="evidence" value="ECO:0007669"/>
    <property type="project" value="InterPro"/>
</dbReference>
<comment type="catalytic activity">
    <reaction evidence="1">
        <text>Hydrolysis of terminal non-reducing beta-D-galactose residues in beta-D-galactosides.</text>
        <dbReference type="EC" id="3.2.1.23"/>
    </reaction>
</comment>
<gene>
    <name evidence="9" type="primary">ebgA_4</name>
    <name evidence="9" type="ORF">PDESU_04042</name>
</gene>
<dbReference type="AlphaFoldDB" id="A0A6C2U6I3"/>
<dbReference type="EMBL" id="CAAHFG010000002">
    <property type="protein sequence ID" value="VGO15459.1"/>
    <property type="molecule type" value="Genomic_DNA"/>
</dbReference>
<dbReference type="InterPro" id="IPR008979">
    <property type="entry name" value="Galactose-bd-like_sf"/>
</dbReference>
<dbReference type="InterPro" id="IPR006101">
    <property type="entry name" value="Glyco_hydro_2"/>
</dbReference>
<dbReference type="InterPro" id="IPR011013">
    <property type="entry name" value="Gal_mutarotase_sf_dom"/>
</dbReference>
<keyword evidence="5" id="KW-0326">Glycosidase</keyword>
<evidence type="ECO:0000259" key="8">
    <source>
        <dbReference type="SMART" id="SM01038"/>
    </source>
</evidence>
<dbReference type="SUPFAM" id="SSF49785">
    <property type="entry name" value="Galactose-binding domain-like"/>
    <property type="match status" value="1"/>
</dbReference>
<dbReference type="PANTHER" id="PTHR46323">
    <property type="entry name" value="BETA-GALACTOSIDASE"/>
    <property type="match status" value="1"/>
</dbReference>
<feature type="compositionally biased region" description="Basic and acidic residues" evidence="7">
    <location>
        <begin position="521"/>
        <end position="539"/>
    </location>
</feature>
<feature type="region of interest" description="Disordered" evidence="7">
    <location>
        <begin position="518"/>
        <end position="541"/>
    </location>
</feature>
<evidence type="ECO:0000256" key="1">
    <source>
        <dbReference type="ARBA" id="ARBA00001412"/>
    </source>
</evidence>
<dbReference type="SUPFAM" id="SSF74650">
    <property type="entry name" value="Galactose mutarotase-like"/>
    <property type="match status" value="1"/>
</dbReference>
<dbReference type="GO" id="GO:0005990">
    <property type="term" value="P:lactose catabolic process"/>
    <property type="evidence" value="ECO:0007669"/>
    <property type="project" value="TreeGrafter"/>
</dbReference>
<evidence type="ECO:0000313" key="10">
    <source>
        <dbReference type="Proteomes" id="UP000366872"/>
    </source>
</evidence>
<dbReference type="EC" id="3.2.1.23" evidence="3"/>
<dbReference type="SUPFAM" id="SSF49303">
    <property type="entry name" value="beta-Galactosidase/glucuronidase domain"/>
    <property type="match status" value="2"/>
</dbReference>
<dbReference type="InterPro" id="IPR006102">
    <property type="entry name" value="Ig-like_GH2"/>
</dbReference>
<evidence type="ECO:0000313" key="9">
    <source>
        <dbReference type="EMBL" id="VGO15459.1"/>
    </source>
</evidence>
<dbReference type="InterPro" id="IPR013783">
    <property type="entry name" value="Ig-like_fold"/>
</dbReference>
<dbReference type="PANTHER" id="PTHR46323:SF2">
    <property type="entry name" value="BETA-GALACTOSIDASE"/>
    <property type="match status" value="1"/>
</dbReference>
<evidence type="ECO:0000256" key="3">
    <source>
        <dbReference type="ARBA" id="ARBA00012756"/>
    </source>
</evidence>
<name>A0A6C2U6I3_PONDE</name>
<evidence type="ECO:0000256" key="4">
    <source>
        <dbReference type="ARBA" id="ARBA00022801"/>
    </source>
</evidence>
<dbReference type="Pfam" id="PF02929">
    <property type="entry name" value="Bgal_small_N"/>
    <property type="match status" value="1"/>
</dbReference>
<reference evidence="9 10" key="1">
    <citation type="submission" date="2019-04" db="EMBL/GenBank/DDBJ databases">
        <authorList>
            <person name="Van Vliet M D."/>
        </authorList>
    </citation>
    <scope>NUCLEOTIDE SEQUENCE [LARGE SCALE GENOMIC DNA]</scope>
    <source>
        <strain evidence="9 10">F1</strain>
    </source>
</reference>
<dbReference type="Pfam" id="PF00703">
    <property type="entry name" value="Glyco_hydro_2"/>
    <property type="match status" value="1"/>
</dbReference>
<dbReference type="Pfam" id="PF02837">
    <property type="entry name" value="Glyco_hydro_2_N"/>
    <property type="match status" value="1"/>
</dbReference>
<dbReference type="InterPro" id="IPR023232">
    <property type="entry name" value="Glyco_hydro_2_AS"/>
</dbReference>
<evidence type="ECO:0000256" key="7">
    <source>
        <dbReference type="SAM" id="MobiDB-lite"/>
    </source>
</evidence>
<evidence type="ECO:0000256" key="5">
    <source>
        <dbReference type="ARBA" id="ARBA00023295"/>
    </source>
</evidence>
<dbReference type="InterPro" id="IPR006103">
    <property type="entry name" value="Glyco_hydro_2_cat"/>
</dbReference>
<dbReference type="InterPro" id="IPR032312">
    <property type="entry name" value="LacZ_4"/>
</dbReference>
<organism evidence="9 10">
    <name type="scientific">Pontiella desulfatans</name>
    <dbReference type="NCBI Taxonomy" id="2750659"/>
    <lineage>
        <taxon>Bacteria</taxon>
        <taxon>Pseudomonadati</taxon>
        <taxon>Kiritimatiellota</taxon>
        <taxon>Kiritimatiellia</taxon>
        <taxon>Kiritimatiellales</taxon>
        <taxon>Pontiellaceae</taxon>
        <taxon>Pontiella</taxon>
    </lineage>
</organism>
<dbReference type="Gene3D" id="2.70.98.10">
    <property type="match status" value="1"/>
</dbReference>
<dbReference type="PRINTS" id="PR00132">
    <property type="entry name" value="GLHYDRLASE2"/>
</dbReference>
<dbReference type="Gene3D" id="2.60.120.260">
    <property type="entry name" value="Galactose-binding domain-like"/>
    <property type="match status" value="1"/>
</dbReference>